<proteinExistence type="predicted"/>
<evidence type="ECO:0000313" key="1">
    <source>
        <dbReference type="EMBL" id="MBX04899.1"/>
    </source>
</evidence>
<dbReference type="EMBL" id="GGEC01024415">
    <property type="protein sequence ID" value="MBX04899.1"/>
    <property type="molecule type" value="Transcribed_RNA"/>
</dbReference>
<protein>
    <submittedName>
        <fullName evidence="1">Uncharacterized protein</fullName>
    </submittedName>
</protein>
<sequence length="38" mass="4618">MRIPFFNYKWSSRQRHFMILTKKESSPACLELIFPTTI</sequence>
<organism evidence="1">
    <name type="scientific">Rhizophora mucronata</name>
    <name type="common">Asiatic mangrove</name>
    <dbReference type="NCBI Taxonomy" id="61149"/>
    <lineage>
        <taxon>Eukaryota</taxon>
        <taxon>Viridiplantae</taxon>
        <taxon>Streptophyta</taxon>
        <taxon>Embryophyta</taxon>
        <taxon>Tracheophyta</taxon>
        <taxon>Spermatophyta</taxon>
        <taxon>Magnoliopsida</taxon>
        <taxon>eudicotyledons</taxon>
        <taxon>Gunneridae</taxon>
        <taxon>Pentapetalae</taxon>
        <taxon>rosids</taxon>
        <taxon>fabids</taxon>
        <taxon>Malpighiales</taxon>
        <taxon>Rhizophoraceae</taxon>
        <taxon>Rhizophora</taxon>
    </lineage>
</organism>
<dbReference type="AlphaFoldDB" id="A0A2P2KGP4"/>
<name>A0A2P2KGP4_RHIMU</name>
<accession>A0A2P2KGP4</accession>
<reference evidence="1" key="1">
    <citation type="submission" date="2018-02" db="EMBL/GenBank/DDBJ databases">
        <title>Rhizophora mucronata_Transcriptome.</title>
        <authorList>
            <person name="Meera S.P."/>
            <person name="Sreeshan A."/>
            <person name="Augustine A."/>
        </authorList>
    </citation>
    <scope>NUCLEOTIDE SEQUENCE</scope>
    <source>
        <tissue evidence="1">Leaf</tissue>
    </source>
</reference>